<feature type="domain" description="Peptidase C14 caspase" evidence="2">
    <location>
        <begin position="9"/>
        <end position="222"/>
    </location>
</feature>
<evidence type="ECO:0000313" key="3">
    <source>
        <dbReference type="EMBL" id="MEE4543840.1"/>
    </source>
</evidence>
<dbReference type="EMBL" id="JAZEWV010000013">
    <property type="protein sequence ID" value="MEE4543840.1"/>
    <property type="molecule type" value="Genomic_DNA"/>
</dbReference>
<evidence type="ECO:0000256" key="1">
    <source>
        <dbReference type="SAM" id="MobiDB-lite"/>
    </source>
</evidence>
<comment type="caution">
    <text evidence="3">The sequence shown here is derived from an EMBL/GenBank/DDBJ whole genome shotgun (WGS) entry which is preliminary data.</text>
</comment>
<reference evidence="3 4" key="1">
    <citation type="submission" date="2023-12" db="EMBL/GenBank/DDBJ databases">
        <title>Streptomyces sp. V4-01.</title>
        <authorList>
            <person name="Somphong A."/>
            <person name="Phongsopitanun W."/>
        </authorList>
    </citation>
    <scope>NUCLEOTIDE SEQUENCE [LARGE SCALE GENOMIC DNA]</scope>
    <source>
        <strain evidence="3 4">V4-01</strain>
    </source>
</reference>
<evidence type="ECO:0000313" key="4">
    <source>
        <dbReference type="Proteomes" id="UP001344658"/>
    </source>
</evidence>
<dbReference type="Gene3D" id="3.40.50.1460">
    <property type="match status" value="1"/>
</dbReference>
<dbReference type="InterPro" id="IPR011600">
    <property type="entry name" value="Pept_C14_caspase"/>
</dbReference>
<protein>
    <submittedName>
        <fullName evidence="3">Caspase family protein</fullName>
    </submittedName>
</protein>
<evidence type="ECO:0000259" key="2">
    <source>
        <dbReference type="Pfam" id="PF00656"/>
    </source>
</evidence>
<keyword evidence="4" id="KW-1185">Reference proteome</keyword>
<dbReference type="Pfam" id="PF00656">
    <property type="entry name" value="Peptidase_C14"/>
    <property type="match status" value="1"/>
</dbReference>
<gene>
    <name evidence="3" type="ORF">V2S66_17915</name>
</gene>
<organism evidence="3 4">
    <name type="scientific">Actinacidiphila polyblastidii</name>
    <dbReference type="NCBI Taxonomy" id="3110430"/>
    <lineage>
        <taxon>Bacteria</taxon>
        <taxon>Bacillati</taxon>
        <taxon>Actinomycetota</taxon>
        <taxon>Actinomycetes</taxon>
        <taxon>Kitasatosporales</taxon>
        <taxon>Streptomycetaceae</taxon>
        <taxon>Actinacidiphila</taxon>
    </lineage>
</organism>
<dbReference type="RefSeq" id="WP_330796618.1">
    <property type="nucleotide sequence ID" value="NZ_JAZEWV010000013.1"/>
</dbReference>
<name>A0ABU7PDE8_9ACTN</name>
<sequence>MELADPQRSFAVLIGAARYAAPALEDLPAVANNLTGLRDLLQDPQVWGLPESHCTLIPEPASPADVLDGVHAAAQQAQDTLLVYYAGHGLAHPDVNGLLLSLPGTDPERPYTALDFDAVRREVLGAGRGVNRVVVLDCCYGGRAFEGGMSGAVGAVQVAEQTRIAGSYLLTASAATRQAQAPPGEEYTAFTGELIHLLEGGLPGGESVIEVSRIYEHLHAELRSKGRPLPQQRLSNTGRTMAFVRNRYGAGGGRPAPADPVATVPNELRQILRRRPRDIVEAVRALRDGGSAAGTELLAYAGALRPVQEVATMLWLLPGEENLADRDVLCATVARRDPHEIGACLEALHALEGVDGAERRLLEEVARRPTQSIAATVQELRAWGFHEERGMLLDFVRAGLRTTDDVLDLLGAMWSAGLDGDAEGLLRTAVVGSPEEAVVLADALLTIDRPDEAFALYLAHAPVVAGRPVTETTRVLQVMTEAGRDDAARQLLEAAVATNPPGIVAELCESLSSVGLDPLAAMTARAAASADTRAVRALADELRDRGRDANVLHLVQAAIGRCPLLEVPQLVDTLREMGRPVDANRLIATAAAERAPEEVVLLWRWFAGRRRARDGDLLIAGCDTRSAGDRLAMLAMLCAERREASVARGVKGPPPAPVADEPLLASVLESLVLVGDDDLLATLKVLRETDQPLVLHAFLAALVRQDPETAVEDMERLHRLRYAPESAVLRALLADAGTGGVRDLDPGDVRTALGRVSTRPEECVYAMAALCAAGREAAVISSLLGVTHAARARVTGQLLLLMRRQGLEGCARALIREQAAYFAVQYPGGWGLLLQQLADDDLDEYLVFARSLGSESTARPEGGGGSDNSPATAEHPRAEGRRRWFRGRGEPT</sequence>
<dbReference type="Proteomes" id="UP001344658">
    <property type="component" value="Unassembled WGS sequence"/>
</dbReference>
<feature type="region of interest" description="Disordered" evidence="1">
    <location>
        <begin position="855"/>
        <end position="892"/>
    </location>
</feature>
<proteinExistence type="predicted"/>
<feature type="compositionally biased region" description="Basic and acidic residues" evidence="1">
    <location>
        <begin position="874"/>
        <end position="892"/>
    </location>
</feature>
<accession>A0ABU7PDE8</accession>
<dbReference type="NCBIfam" id="NF047832">
    <property type="entry name" value="caspase_w_EACC1"/>
    <property type="match status" value="1"/>
</dbReference>